<dbReference type="Proteomes" id="UP000177088">
    <property type="component" value="Unassembled WGS sequence"/>
</dbReference>
<accession>A0A1F7U6K6</accession>
<dbReference type="PROSITE" id="PS51352">
    <property type="entry name" value="THIOREDOXIN_2"/>
    <property type="match status" value="1"/>
</dbReference>
<evidence type="ECO:0000313" key="3">
    <source>
        <dbReference type="EMBL" id="OGL73882.1"/>
    </source>
</evidence>
<organism evidence="3 4">
    <name type="scientific">Candidatus Uhrbacteria bacterium RIFCSPHIGHO2_02_FULL_60_10</name>
    <dbReference type="NCBI Taxonomy" id="1802392"/>
    <lineage>
        <taxon>Bacteria</taxon>
        <taxon>Candidatus Uhriibacteriota</taxon>
    </lineage>
</organism>
<comment type="caution">
    <text evidence="3">The sequence shown here is derived from an EMBL/GenBank/DDBJ whole genome shotgun (WGS) entry which is preliminary data.</text>
</comment>
<dbReference type="SUPFAM" id="SSF52833">
    <property type="entry name" value="Thioredoxin-like"/>
    <property type="match status" value="1"/>
</dbReference>
<feature type="compositionally biased region" description="Gly residues" evidence="1">
    <location>
        <begin position="58"/>
        <end position="68"/>
    </location>
</feature>
<sequence length="183" mass="19307">MKKNSFKGAAVSVVIALIAVLALLAGWAYFSGRSVSVDAPQILGRPEPGAPVPEAVGVGTGSETGVGPSGTPQPDESAAPRPGSYEAYGAEKISRAVRGQVVLFFRAGWCPTCRALDADIRAHLQEIPSNLTILDVDYDNSAPLKRKYGITYQHTFVQVDAQGNLLKKWSGSPTLTALVAEVK</sequence>
<dbReference type="Pfam" id="PF00085">
    <property type="entry name" value="Thioredoxin"/>
    <property type="match status" value="1"/>
</dbReference>
<feature type="region of interest" description="Disordered" evidence="1">
    <location>
        <begin position="46"/>
        <end position="84"/>
    </location>
</feature>
<evidence type="ECO:0000259" key="2">
    <source>
        <dbReference type="PROSITE" id="PS51352"/>
    </source>
</evidence>
<protein>
    <recommendedName>
        <fullName evidence="2">Thioredoxin domain-containing protein</fullName>
    </recommendedName>
</protein>
<gene>
    <name evidence="3" type="ORF">A3C96_01410</name>
</gene>
<evidence type="ECO:0000313" key="4">
    <source>
        <dbReference type="Proteomes" id="UP000177088"/>
    </source>
</evidence>
<feature type="domain" description="Thioredoxin" evidence="2">
    <location>
        <begin position="67"/>
        <end position="183"/>
    </location>
</feature>
<evidence type="ECO:0000256" key="1">
    <source>
        <dbReference type="SAM" id="MobiDB-lite"/>
    </source>
</evidence>
<dbReference type="InterPro" id="IPR013766">
    <property type="entry name" value="Thioredoxin_domain"/>
</dbReference>
<dbReference type="InterPro" id="IPR036249">
    <property type="entry name" value="Thioredoxin-like_sf"/>
</dbReference>
<dbReference type="AlphaFoldDB" id="A0A1F7U6K6"/>
<name>A0A1F7U6K6_9BACT</name>
<proteinExistence type="predicted"/>
<dbReference type="EMBL" id="MGEA01000043">
    <property type="protein sequence ID" value="OGL73882.1"/>
    <property type="molecule type" value="Genomic_DNA"/>
</dbReference>
<dbReference type="Gene3D" id="3.40.30.10">
    <property type="entry name" value="Glutaredoxin"/>
    <property type="match status" value="1"/>
</dbReference>
<reference evidence="3 4" key="1">
    <citation type="journal article" date="2016" name="Nat. Commun.">
        <title>Thousands of microbial genomes shed light on interconnected biogeochemical processes in an aquifer system.</title>
        <authorList>
            <person name="Anantharaman K."/>
            <person name="Brown C.T."/>
            <person name="Hug L.A."/>
            <person name="Sharon I."/>
            <person name="Castelle C.J."/>
            <person name="Probst A.J."/>
            <person name="Thomas B.C."/>
            <person name="Singh A."/>
            <person name="Wilkins M.J."/>
            <person name="Karaoz U."/>
            <person name="Brodie E.L."/>
            <person name="Williams K.H."/>
            <person name="Hubbard S.S."/>
            <person name="Banfield J.F."/>
        </authorList>
    </citation>
    <scope>NUCLEOTIDE SEQUENCE [LARGE SCALE GENOMIC DNA]</scope>
</reference>
<dbReference type="CDD" id="cd02947">
    <property type="entry name" value="TRX_family"/>
    <property type="match status" value="1"/>
</dbReference>